<feature type="transmembrane region" description="Helical" evidence="1">
    <location>
        <begin position="133"/>
        <end position="154"/>
    </location>
</feature>
<evidence type="ECO:0000256" key="1">
    <source>
        <dbReference type="SAM" id="Phobius"/>
    </source>
</evidence>
<comment type="caution">
    <text evidence="2">The sequence shown here is derived from an EMBL/GenBank/DDBJ whole genome shotgun (WGS) entry which is preliminary data.</text>
</comment>
<keyword evidence="1" id="KW-0812">Transmembrane</keyword>
<feature type="transmembrane region" description="Helical" evidence="1">
    <location>
        <begin position="60"/>
        <end position="87"/>
    </location>
</feature>
<gene>
    <name evidence="2" type="ORF">EDD31_0726</name>
</gene>
<feature type="transmembrane region" description="Helical" evidence="1">
    <location>
        <begin position="30"/>
        <end position="48"/>
    </location>
</feature>
<evidence type="ECO:0000313" key="3">
    <source>
        <dbReference type="Proteomes" id="UP000280668"/>
    </source>
</evidence>
<reference evidence="2 3" key="1">
    <citation type="submission" date="2018-11" db="EMBL/GenBank/DDBJ databases">
        <title>Sequencing the genomes of 1000 actinobacteria strains.</title>
        <authorList>
            <person name="Klenk H.-P."/>
        </authorList>
    </citation>
    <scope>NUCLEOTIDE SEQUENCE [LARGE SCALE GENOMIC DNA]</scope>
    <source>
        <strain evidence="2 3">DSM 11294</strain>
    </source>
</reference>
<dbReference type="Proteomes" id="UP000280668">
    <property type="component" value="Unassembled WGS sequence"/>
</dbReference>
<dbReference type="AlphaFoldDB" id="A0A3N2BAU1"/>
<feature type="transmembrane region" description="Helical" evidence="1">
    <location>
        <begin position="107"/>
        <end position="126"/>
    </location>
</feature>
<accession>A0A3N2BAU1</accession>
<dbReference type="RefSeq" id="WP_123302945.1">
    <property type="nucleotide sequence ID" value="NZ_RKHK01000001.1"/>
</dbReference>
<sequence length="211" mass="21618">MTDVVVGVLALLVGLLLALRGNSAMRVLLALWGAFVGFNLGAALVAAFTDQGYLDSAAGWIAAIVLALVAAGLAYLFFALAVVLAFASMGFVLGQTVGSALGAESPWALIIAGVVGGALLGVLAIVTNLPELVLIVVSAFAGASVAITGLMLLLDAVDLDGVTEARLVADQPAWFVGQLVLAVVGIVVQVRHARRRRMSSVRRTWAGQGRV</sequence>
<feature type="transmembrane region" description="Helical" evidence="1">
    <location>
        <begin position="174"/>
        <end position="193"/>
    </location>
</feature>
<keyword evidence="1" id="KW-1133">Transmembrane helix</keyword>
<dbReference type="EMBL" id="RKHK01000001">
    <property type="protein sequence ID" value="ROR72375.1"/>
    <property type="molecule type" value="Genomic_DNA"/>
</dbReference>
<keyword evidence="3" id="KW-1185">Reference proteome</keyword>
<evidence type="ECO:0008006" key="4">
    <source>
        <dbReference type="Google" id="ProtNLM"/>
    </source>
</evidence>
<name>A0A3N2BAU1_9MICO</name>
<proteinExistence type="predicted"/>
<keyword evidence="1" id="KW-0472">Membrane</keyword>
<organism evidence="2 3">
    <name type="scientific">Bogoriella caseilytica</name>
    <dbReference type="NCBI Taxonomy" id="56055"/>
    <lineage>
        <taxon>Bacteria</taxon>
        <taxon>Bacillati</taxon>
        <taxon>Actinomycetota</taxon>
        <taxon>Actinomycetes</taxon>
        <taxon>Micrococcales</taxon>
        <taxon>Bogoriellaceae</taxon>
        <taxon>Bogoriella</taxon>
    </lineage>
</organism>
<protein>
    <recommendedName>
        <fullName evidence="4">DUF4203 domain-containing protein</fullName>
    </recommendedName>
</protein>
<dbReference type="OrthoDB" id="5147998at2"/>
<evidence type="ECO:0000313" key="2">
    <source>
        <dbReference type="EMBL" id="ROR72375.1"/>
    </source>
</evidence>